<sequence>MPSCLYPTYITRAVGFADSTSKRLPDLRSDRHISFCNKFRATKQSTPSLPWGESLVEASNHRELVLLHGFRGFKGIVSFSNSRVVSQLFLAELFFSSLKGKKRKTREICINVLFIDRV</sequence>
<evidence type="ECO:0000313" key="1">
    <source>
        <dbReference type="EMBL" id="KJB81872.1"/>
    </source>
</evidence>
<dbReference type="EMBL" id="CM001752">
    <property type="protein sequence ID" value="KJB81872.1"/>
    <property type="molecule type" value="Genomic_DNA"/>
</dbReference>
<dbReference type="AlphaFoldDB" id="A0A0D2SFB0"/>
<dbReference type="Gramene" id="KJB81872">
    <property type="protein sequence ID" value="KJB81872"/>
    <property type="gene ID" value="B456_013G223500"/>
</dbReference>
<evidence type="ECO:0000313" key="2">
    <source>
        <dbReference type="Proteomes" id="UP000032304"/>
    </source>
</evidence>
<accession>A0A0D2SFB0</accession>
<protein>
    <submittedName>
        <fullName evidence="1">Uncharacterized protein</fullName>
    </submittedName>
</protein>
<gene>
    <name evidence="1" type="ORF">B456_013G223500</name>
</gene>
<organism evidence="1 2">
    <name type="scientific">Gossypium raimondii</name>
    <name type="common">Peruvian cotton</name>
    <name type="synonym">Gossypium klotzschianum subsp. raimondii</name>
    <dbReference type="NCBI Taxonomy" id="29730"/>
    <lineage>
        <taxon>Eukaryota</taxon>
        <taxon>Viridiplantae</taxon>
        <taxon>Streptophyta</taxon>
        <taxon>Embryophyta</taxon>
        <taxon>Tracheophyta</taxon>
        <taxon>Spermatophyta</taxon>
        <taxon>Magnoliopsida</taxon>
        <taxon>eudicotyledons</taxon>
        <taxon>Gunneridae</taxon>
        <taxon>Pentapetalae</taxon>
        <taxon>rosids</taxon>
        <taxon>malvids</taxon>
        <taxon>Malvales</taxon>
        <taxon>Malvaceae</taxon>
        <taxon>Malvoideae</taxon>
        <taxon>Gossypium</taxon>
    </lineage>
</organism>
<reference evidence="1 2" key="1">
    <citation type="journal article" date="2012" name="Nature">
        <title>Repeated polyploidization of Gossypium genomes and the evolution of spinnable cotton fibres.</title>
        <authorList>
            <person name="Paterson A.H."/>
            <person name="Wendel J.F."/>
            <person name="Gundlach H."/>
            <person name="Guo H."/>
            <person name="Jenkins J."/>
            <person name="Jin D."/>
            <person name="Llewellyn D."/>
            <person name="Showmaker K.C."/>
            <person name="Shu S."/>
            <person name="Udall J."/>
            <person name="Yoo M.J."/>
            <person name="Byers R."/>
            <person name="Chen W."/>
            <person name="Doron-Faigenboim A."/>
            <person name="Duke M.V."/>
            <person name="Gong L."/>
            <person name="Grimwood J."/>
            <person name="Grover C."/>
            <person name="Grupp K."/>
            <person name="Hu G."/>
            <person name="Lee T.H."/>
            <person name="Li J."/>
            <person name="Lin L."/>
            <person name="Liu T."/>
            <person name="Marler B.S."/>
            <person name="Page J.T."/>
            <person name="Roberts A.W."/>
            <person name="Romanel E."/>
            <person name="Sanders W.S."/>
            <person name="Szadkowski E."/>
            <person name="Tan X."/>
            <person name="Tang H."/>
            <person name="Xu C."/>
            <person name="Wang J."/>
            <person name="Wang Z."/>
            <person name="Zhang D."/>
            <person name="Zhang L."/>
            <person name="Ashrafi H."/>
            <person name="Bedon F."/>
            <person name="Bowers J.E."/>
            <person name="Brubaker C.L."/>
            <person name="Chee P.W."/>
            <person name="Das S."/>
            <person name="Gingle A.R."/>
            <person name="Haigler C.H."/>
            <person name="Harker D."/>
            <person name="Hoffmann L.V."/>
            <person name="Hovav R."/>
            <person name="Jones D.C."/>
            <person name="Lemke C."/>
            <person name="Mansoor S."/>
            <person name="ur Rahman M."/>
            <person name="Rainville L.N."/>
            <person name="Rambani A."/>
            <person name="Reddy U.K."/>
            <person name="Rong J.K."/>
            <person name="Saranga Y."/>
            <person name="Scheffler B.E."/>
            <person name="Scheffler J.A."/>
            <person name="Stelly D.M."/>
            <person name="Triplett B.A."/>
            <person name="Van Deynze A."/>
            <person name="Vaslin M.F."/>
            <person name="Waghmare V.N."/>
            <person name="Walford S.A."/>
            <person name="Wright R.J."/>
            <person name="Zaki E.A."/>
            <person name="Zhang T."/>
            <person name="Dennis E.S."/>
            <person name="Mayer K.F."/>
            <person name="Peterson D.G."/>
            <person name="Rokhsar D.S."/>
            <person name="Wang X."/>
            <person name="Schmutz J."/>
        </authorList>
    </citation>
    <scope>NUCLEOTIDE SEQUENCE [LARGE SCALE GENOMIC DNA]</scope>
</reference>
<name>A0A0D2SFB0_GOSRA</name>
<proteinExistence type="predicted"/>
<dbReference type="Proteomes" id="UP000032304">
    <property type="component" value="Chromosome 13"/>
</dbReference>
<keyword evidence="2" id="KW-1185">Reference proteome</keyword>